<dbReference type="KEGG" id="kvd:KR75_09495"/>
<evidence type="ECO:0000313" key="7">
    <source>
        <dbReference type="EMBL" id="SXF96867.1"/>
    </source>
</evidence>
<dbReference type="PANTHER" id="PTHR43800:SF1">
    <property type="entry name" value="PEPTIDYL-LYSINE N-ACETYLTRANSFERASE YJAB"/>
    <property type="match status" value="1"/>
</dbReference>
<dbReference type="InterPro" id="IPR016181">
    <property type="entry name" value="Acyl_CoA_acyltransferase"/>
</dbReference>
<dbReference type="KEGG" id="kvq:SP68_16085"/>
<dbReference type="KEGG" id="kpk:A593_12055"/>
<evidence type="ECO:0000256" key="1">
    <source>
        <dbReference type="ARBA" id="ARBA00022679"/>
    </source>
</evidence>
<dbReference type="Pfam" id="PF13673">
    <property type="entry name" value="Acetyltransf_10"/>
    <property type="match status" value="1"/>
</dbReference>
<evidence type="ECO:0000259" key="3">
    <source>
        <dbReference type="PROSITE" id="PS51186"/>
    </source>
</evidence>
<evidence type="ECO:0000313" key="4">
    <source>
        <dbReference type="EMBL" id="GKK03015.1"/>
    </source>
</evidence>
<gene>
    <name evidence="6" type="primary">yjaB_2</name>
    <name evidence="7" type="synonym">yjaB_1</name>
    <name evidence="5" type="ORF">IAP99_24935</name>
    <name evidence="6" type="ORF">NCTC9177_01390</name>
    <name evidence="4" type="ORF">NUKP37_48690</name>
    <name evidence="7" type="ORF">SAMEA3729809_03820</name>
</gene>
<dbReference type="GO" id="GO:0016747">
    <property type="term" value="F:acyltransferase activity, transferring groups other than amino-acyl groups"/>
    <property type="evidence" value="ECO:0007669"/>
    <property type="project" value="InterPro"/>
</dbReference>
<protein>
    <submittedName>
        <fullName evidence="4 6">Acetyltransferase</fullName>
        <ecNumber evidence="6">2.3.1.-</ecNumber>
    </submittedName>
</protein>
<dbReference type="InterPro" id="IPR000182">
    <property type="entry name" value="GNAT_dom"/>
</dbReference>
<name>A0A087FPG5_KLEVA</name>
<proteinExistence type="predicted"/>
<accession>A0A087FPG5</accession>
<evidence type="ECO:0000256" key="2">
    <source>
        <dbReference type="ARBA" id="ARBA00023315"/>
    </source>
</evidence>
<sequence>MVISIRRSRPDEGDKLIAIWCRSVDATHDFLSKAYRKELEEMVRAFLPEAPLWVAANTQDQPIAFMLLTGEHMDALFVDPDVRGCGVGKLLIEHALSLTPKLTTNVNEQNEQAVGFYQRMGFNVTGRSETDDLGQPYPLLNLIHEQQAEAD</sequence>
<accession>A0A0J4Y4R8</accession>
<dbReference type="GeneID" id="93275601"/>
<dbReference type="EMBL" id="BQTA01000024">
    <property type="protein sequence ID" value="GKK03015.1"/>
    <property type="molecule type" value="Genomic_DNA"/>
</dbReference>
<dbReference type="SUPFAM" id="SSF55729">
    <property type="entry name" value="Acyl-CoA N-acyltransferases (Nat)"/>
    <property type="match status" value="1"/>
</dbReference>
<dbReference type="AlphaFoldDB" id="A0A087FPG5"/>
<evidence type="ECO:0000313" key="5">
    <source>
        <dbReference type="EMBL" id="QNP24563.1"/>
    </source>
</evidence>
<dbReference type="NCBIfam" id="NF007807">
    <property type="entry name" value="PRK10514.1"/>
    <property type="match status" value="1"/>
</dbReference>
<reference evidence="6 8" key="1">
    <citation type="submission" date="2018-06" db="EMBL/GenBank/DDBJ databases">
        <authorList>
            <consortium name="Pathogen Informatics"/>
            <person name="Doyle S."/>
        </authorList>
    </citation>
    <scope>NUCLEOTIDE SEQUENCE [LARGE SCALE GENOMIC DNA]</scope>
    <source>
        <strain evidence="6 8">NCTC9177</strain>
    </source>
</reference>
<dbReference type="KEGG" id="kpe:KPK_5281"/>
<dbReference type="EC" id="2.3.1.-" evidence="6"/>
<evidence type="ECO:0000313" key="9">
    <source>
        <dbReference type="Proteomes" id="UP000258928"/>
    </source>
</evidence>
<keyword evidence="1 6" id="KW-0808">Transferase</keyword>
<dbReference type="Proteomes" id="UP001060507">
    <property type="component" value="Unassembled WGS sequence"/>
</dbReference>
<dbReference type="CDD" id="cd04301">
    <property type="entry name" value="NAT_SF"/>
    <property type="match status" value="1"/>
</dbReference>
<reference evidence="7 9" key="2">
    <citation type="submission" date="2018-08" db="EMBL/GenBank/DDBJ databases">
        <authorList>
            <consortium name="Pathogen Informatics"/>
        </authorList>
    </citation>
    <scope>NUCLEOTIDE SEQUENCE [LARGE SCALE GENOMIC DNA]</scope>
    <source>
        <strain evidence="7 9">EuSCAPE_TR218</strain>
    </source>
</reference>
<dbReference type="EMBL" id="CP060807">
    <property type="protein sequence ID" value="QNP24563.1"/>
    <property type="molecule type" value="Genomic_DNA"/>
</dbReference>
<evidence type="ECO:0000313" key="10">
    <source>
        <dbReference type="Proteomes" id="UP000516181"/>
    </source>
</evidence>
<organism evidence="6 8">
    <name type="scientific">Klebsiella variicola</name>
    <dbReference type="NCBI Taxonomy" id="244366"/>
    <lineage>
        <taxon>Bacteria</taxon>
        <taxon>Pseudomonadati</taxon>
        <taxon>Pseudomonadota</taxon>
        <taxon>Gammaproteobacteria</taxon>
        <taxon>Enterobacterales</taxon>
        <taxon>Enterobacteriaceae</taxon>
        <taxon>Klebsiella/Raoultella group</taxon>
        <taxon>Klebsiella</taxon>
        <taxon>Klebsiella pneumoniae complex</taxon>
    </lineage>
</organism>
<dbReference type="Gene3D" id="3.40.630.30">
    <property type="match status" value="1"/>
</dbReference>
<dbReference type="EMBL" id="UGKR01000003">
    <property type="protein sequence ID" value="STS87569.1"/>
    <property type="molecule type" value="Genomic_DNA"/>
</dbReference>
<dbReference type="Proteomes" id="UP000254545">
    <property type="component" value="Unassembled WGS sequence"/>
</dbReference>
<feature type="domain" description="N-acetyltransferase" evidence="3">
    <location>
        <begin position="3"/>
        <end position="144"/>
    </location>
</feature>
<dbReference type="Proteomes" id="UP000516181">
    <property type="component" value="Chromosome"/>
</dbReference>
<dbReference type="EMBL" id="UKAS01000013">
    <property type="protein sequence ID" value="SXF96867.1"/>
    <property type="molecule type" value="Genomic_DNA"/>
</dbReference>
<dbReference type="Proteomes" id="UP000258928">
    <property type="component" value="Unassembled WGS sequence"/>
</dbReference>
<reference evidence="5 10" key="3">
    <citation type="submission" date="2020-08" db="EMBL/GenBank/DDBJ databases">
        <title>Complete genome sequence of Klebsiella pneumoniae KP2757.</title>
        <authorList>
            <person name="Zhang X."/>
        </authorList>
    </citation>
    <scope>NUCLEOTIDE SEQUENCE [LARGE SCALE GENOMIC DNA]</scope>
    <source>
        <strain evidence="5 10">KP2757</strain>
    </source>
</reference>
<dbReference type="RefSeq" id="WP_008807332.1">
    <property type="nucleotide sequence ID" value="NC_011283.1"/>
</dbReference>
<reference evidence="4" key="4">
    <citation type="journal article" date="2022" name="J. Appl. Microbiol.">
        <title>PCR-based ORF typing of Klebsiella pneumoniae for rapid identification of global clones and transmission events.</title>
        <authorList>
            <person name="Nonogaki R."/>
            <person name="Iijima A."/>
            <person name="Kawamura K."/>
            <person name="Kayama S."/>
            <person name="Sugai M."/>
            <person name="Yagi T."/>
            <person name="Arakawa Y."/>
            <person name="Doi Y."/>
            <person name="Suzuki M."/>
        </authorList>
    </citation>
    <scope>NUCLEOTIDE SEQUENCE</scope>
    <source>
        <strain evidence="4">NUKP-37</strain>
    </source>
</reference>
<dbReference type="PROSITE" id="PS51186">
    <property type="entry name" value="GNAT"/>
    <property type="match status" value="1"/>
</dbReference>
<keyword evidence="2 6" id="KW-0012">Acyltransferase</keyword>
<evidence type="ECO:0000313" key="8">
    <source>
        <dbReference type="Proteomes" id="UP000254545"/>
    </source>
</evidence>
<evidence type="ECO:0000313" key="6">
    <source>
        <dbReference type="EMBL" id="STS87569.1"/>
    </source>
</evidence>
<dbReference type="PANTHER" id="PTHR43800">
    <property type="entry name" value="PEPTIDYL-LYSINE N-ACETYLTRANSFERASE YJAB"/>
    <property type="match status" value="1"/>
</dbReference>